<reference evidence="2 3" key="1">
    <citation type="submission" date="2017-07" db="EMBL/GenBank/DDBJ databases">
        <title>Leptospira spp. isolated from tropical soils.</title>
        <authorList>
            <person name="Thibeaux R."/>
            <person name="Iraola G."/>
            <person name="Ferres I."/>
            <person name="Bierque E."/>
            <person name="Girault D."/>
            <person name="Soupe-Gilbert M.-E."/>
            <person name="Picardeau M."/>
            <person name="Goarant C."/>
        </authorList>
    </citation>
    <scope>NUCLEOTIDE SEQUENCE [LARGE SCALE GENOMIC DNA]</scope>
    <source>
        <strain evidence="2 3">FH2-C-A2</strain>
    </source>
</reference>
<organism evidence="2 3">
    <name type="scientific">Leptospira wolffii</name>
    <dbReference type="NCBI Taxonomy" id="409998"/>
    <lineage>
        <taxon>Bacteria</taxon>
        <taxon>Pseudomonadati</taxon>
        <taxon>Spirochaetota</taxon>
        <taxon>Spirochaetia</taxon>
        <taxon>Leptospirales</taxon>
        <taxon>Leptospiraceae</taxon>
        <taxon>Leptospira</taxon>
    </lineage>
</organism>
<sequence length="155" mass="17999">MNFEVLYNAKEYAFTHFLTALLSIRFYLFLVFSLVAGILMYYFLNSWLYSISFTVALILLRLVKIYMFAKEKGVYIQREGNIKHTISLTNENFQSAKPGAEFKISWKKINKVSLMGPSIVVFFDTGGVFFIPRNQVEDENSLFKFISDRIIENGV</sequence>
<dbReference type="AlphaFoldDB" id="A0A2M9Z6T1"/>
<evidence type="ECO:0000313" key="2">
    <source>
        <dbReference type="EMBL" id="PJZ64125.1"/>
    </source>
</evidence>
<name>A0A2M9Z6T1_9LEPT</name>
<dbReference type="RefSeq" id="WP_100760417.1">
    <property type="nucleotide sequence ID" value="NZ_NPDT01000013.1"/>
</dbReference>
<keyword evidence="1" id="KW-1133">Transmembrane helix</keyword>
<evidence type="ECO:0008006" key="4">
    <source>
        <dbReference type="Google" id="ProtNLM"/>
    </source>
</evidence>
<feature type="transmembrane region" description="Helical" evidence="1">
    <location>
        <begin position="47"/>
        <end position="69"/>
    </location>
</feature>
<evidence type="ECO:0000256" key="1">
    <source>
        <dbReference type="SAM" id="Phobius"/>
    </source>
</evidence>
<feature type="transmembrane region" description="Helical" evidence="1">
    <location>
        <begin position="12"/>
        <end position="41"/>
    </location>
</feature>
<comment type="caution">
    <text evidence="2">The sequence shown here is derived from an EMBL/GenBank/DDBJ whole genome shotgun (WGS) entry which is preliminary data.</text>
</comment>
<protein>
    <recommendedName>
        <fullName evidence="4">YcxB family protein</fullName>
    </recommendedName>
</protein>
<accession>A0A2M9Z6T1</accession>
<keyword evidence="1" id="KW-0472">Membrane</keyword>
<evidence type="ECO:0000313" key="3">
    <source>
        <dbReference type="Proteomes" id="UP000231912"/>
    </source>
</evidence>
<dbReference type="EMBL" id="NPDT01000013">
    <property type="protein sequence ID" value="PJZ64125.1"/>
    <property type="molecule type" value="Genomic_DNA"/>
</dbReference>
<gene>
    <name evidence="2" type="ORF">CH371_19875</name>
</gene>
<proteinExistence type="predicted"/>
<dbReference type="Proteomes" id="UP000231912">
    <property type="component" value="Unassembled WGS sequence"/>
</dbReference>
<keyword evidence="1" id="KW-0812">Transmembrane</keyword>